<evidence type="ECO:0000313" key="2">
    <source>
        <dbReference type="EMBL" id="GBP28933.1"/>
    </source>
</evidence>
<feature type="region of interest" description="Disordered" evidence="1">
    <location>
        <begin position="1"/>
        <end position="25"/>
    </location>
</feature>
<sequence>MESLSRSHSDAHSQPSAAKSRKWKPKISFQDVVQASPRGSEIKLIPLQQHFDPRDLRAVFSYLLSRPMRRYVRAMPWPTWLQHKNVQARPVTRHTVTEYGRDVASSDVAFRPVSEISVAHSLLFLPDPPPLDILFPSHEARNFTILG</sequence>
<dbReference type="Proteomes" id="UP000299102">
    <property type="component" value="Unassembled WGS sequence"/>
</dbReference>
<reference evidence="2 3" key="1">
    <citation type="journal article" date="2019" name="Commun. Biol.">
        <title>The bagworm genome reveals a unique fibroin gene that provides high tensile strength.</title>
        <authorList>
            <person name="Kono N."/>
            <person name="Nakamura H."/>
            <person name="Ohtoshi R."/>
            <person name="Tomita M."/>
            <person name="Numata K."/>
            <person name="Arakawa K."/>
        </authorList>
    </citation>
    <scope>NUCLEOTIDE SEQUENCE [LARGE SCALE GENOMIC DNA]</scope>
</reference>
<feature type="compositionally biased region" description="Basic and acidic residues" evidence="1">
    <location>
        <begin position="1"/>
        <end position="11"/>
    </location>
</feature>
<dbReference type="AlphaFoldDB" id="A0A4C1UR34"/>
<evidence type="ECO:0000313" key="3">
    <source>
        <dbReference type="Proteomes" id="UP000299102"/>
    </source>
</evidence>
<evidence type="ECO:0000256" key="1">
    <source>
        <dbReference type="SAM" id="MobiDB-lite"/>
    </source>
</evidence>
<proteinExistence type="predicted"/>
<name>A0A4C1UR34_EUMVA</name>
<protein>
    <submittedName>
        <fullName evidence="2">Uncharacterized protein</fullName>
    </submittedName>
</protein>
<gene>
    <name evidence="2" type="ORF">EVAR_93578_1</name>
</gene>
<organism evidence="2 3">
    <name type="scientific">Eumeta variegata</name>
    <name type="common">Bagworm moth</name>
    <name type="synonym">Eumeta japonica</name>
    <dbReference type="NCBI Taxonomy" id="151549"/>
    <lineage>
        <taxon>Eukaryota</taxon>
        <taxon>Metazoa</taxon>
        <taxon>Ecdysozoa</taxon>
        <taxon>Arthropoda</taxon>
        <taxon>Hexapoda</taxon>
        <taxon>Insecta</taxon>
        <taxon>Pterygota</taxon>
        <taxon>Neoptera</taxon>
        <taxon>Endopterygota</taxon>
        <taxon>Lepidoptera</taxon>
        <taxon>Glossata</taxon>
        <taxon>Ditrysia</taxon>
        <taxon>Tineoidea</taxon>
        <taxon>Psychidae</taxon>
        <taxon>Oiketicinae</taxon>
        <taxon>Eumeta</taxon>
    </lineage>
</organism>
<accession>A0A4C1UR34</accession>
<comment type="caution">
    <text evidence="2">The sequence shown here is derived from an EMBL/GenBank/DDBJ whole genome shotgun (WGS) entry which is preliminary data.</text>
</comment>
<keyword evidence="3" id="KW-1185">Reference proteome</keyword>
<dbReference type="EMBL" id="BGZK01000213">
    <property type="protein sequence ID" value="GBP28933.1"/>
    <property type="molecule type" value="Genomic_DNA"/>
</dbReference>